<sequence length="202" mass="22648">MALLWHTEHTLTGVHFVLQYGYGRKSERGVRMEHQPIAADLERWERIEGVIYDMTPPPTSDHQRIVGNLFREISVYLKGKTCTAYPAPFGVWLDTEDDGNYVEPDVTIVCDPSKIQPKGCVGVPDMVIEVLSPATAKKDKTAKLRAYRSAGVREYWIADPSNQIVEVYGLADDNVFPAVYSKDDTVAVGIFGDLNINLQDIF</sequence>
<dbReference type="SUPFAM" id="SSF52980">
    <property type="entry name" value="Restriction endonuclease-like"/>
    <property type="match status" value="1"/>
</dbReference>
<evidence type="ECO:0000259" key="1">
    <source>
        <dbReference type="Pfam" id="PF05685"/>
    </source>
</evidence>
<dbReference type="Gene3D" id="3.90.1570.10">
    <property type="entry name" value="tt1808, chain A"/>
    <property type="match status" value="1"/>
</dbReference>
<accession>D5WX27</accession>
<dbReference type="Pfam" id="PF05685">
    <property type="entry name" value="Uma2"/>
    <property type="match status" value="1"/>
</dbReference>
<protein>
    <recommendedName>
        <fullName evidence="1">Putative restriction endonuclease domain-containing protein</fullName>
    </recommendedName>
</protein>
<dbReference type="Proteomes" id="UP000002368">
    <property type="component" value="Chromosome"/>
</dbReference>
<feature type="domain" description="Putative restriction endonuclease" evidence="1">
    <location>
        <begin position="38"/>
        <end position="187"/>
    </location>
</feature>
<dbReference type="STRING" id="562970.Btus_3198"/>
<dbReference type="CDD" id="cd06260">
    <property type="entry name" value="DUF820-like"/>
    <property type="match status" value="1"/>
</dbReference>
<dbReference type="KEGG" id="bts:Btus_3198"/>
<organism evidence="2 3">
    <name type="scientific">Kyrpidia tusciae (strain DSM 2912 / NBRC 15312 / T2)</name>
    <name type="common">Bacillus tusciae</name>
    <dbReference type="NCBI Taxonomy" id="562970"/>
    <lineage>
        <taxon>Bacteria</taxon>
        <taxon>Bacillati</taxon>
        <taxon>Bacillota</taxon>
        <taxon>Bacilli</taxon>
        <taxon>Bacillales</taxon>
        <taxon>Alicyclobacillaceae</taxon>
        <taxon>Kyrpidia</taxon>
    </lineage>
</organism>
<evidence type="ECO:0000313" key="3">
    <source>
        <dbReference type="Proteomes" id="UP000002368"/>
    </source>
</evidence>
<dbReference type="InterPro" id="IPR011335">
    <property type="entry name" value="Restrct_endonuc-II-like"/>
</dbReference>
<dbReference type="HOGENOM" id="CLU_076312_0_2_9"/>
<name>D5WX27_KYRT2</name>
<dbReference type="InterPro" id="IPR012296">
    <property type="entry name" value="Nuclease_put_TT1808"/>
</dbReference>
<dbReference type="eggNOG" id="COG4636">
    <property type="taxonomic scope" value="Bacteria"/>
</dbReference>
<dbReference type="AlphaFoldDB" id="D5WX27"/>
<reference evidence="2 3" key="1">
    <citation type="journal article" date="2011" name="Stand. Genomic Sci.">
        <title>Complete genome sequence of the thermophilic, hydrogen-oxidizing Bacillus tusciae type strain (T2) and reclassification in the new genus, Kyrpidia gen. nov. as Kyrpidia tusciae comb. nov. and emendation of the family Alicyclobacillaceae da Costa and Rainey, 2010.</title>
        <authorList>
            <person name="Klenk H.P."/>
            <person name="Lapidus A."/>
            <person name="Chertkov O."/>
            <person name="Copeland A."/>
            <person name="Del Rio T.G."/>
            <person name="Nolan M."/>
            <person name="Lucas S."/>
            <person name="Chen F."/>
            <person name="Tice H."/>
            <person name="Cheng J.F."/>
            <person name="Han C."/>
            <person name="Bruce D."/>
            <person name="Goodwin L."/>
            <person name="Pitluck S."/>
            <person name="Pati A."/>
            <person name="Ivanova N."/>
            <person name="Mavromatis K."/>
            <person name="Daum C."/>
            <person name="Chen A."/>
            <person name="Palaniappan K."/>
            <person name="Chang Y.J."/>
            <person name="Land M."/>
            <person name="Hauser L."/>
            <person name="Jeffries C.D."/>
            <person name="Detter J.C."/>
            <person name="Rohde M."/>
            <person name="Abt B."/>
            <person name="Pukall R."/>
            <person name="Goker M."/>
            <person name="Bristow J."/>
            <person name="Markowitz V."/>
            <person name="Hugenholtz P."/>
            <person name="Eisen J.A."/>
        </authorList>
    </citation>
    <scope>NUCLEOTIDE SEQUENCE [LARGE SCALE GENOMIC DNA]</scope>
    <source>
        <strain evidence="2 3">DSM 2912</strain>
    </source>
</reference>
<dbReference type="PANTHER" id="PTHR36558">
    <property type="entry name" value="GLR1098 PROTEIN"/>
    <property type="match status" value="1"/>
</dbReference>
<dbReference type="InterPro" id="IPR008538">
    <property type="entry name" value="Uma2"/>
</dbReference>
<keyword evidence="3" id="KW-1185">Reference proteome</keyword>
<evidence type="ECO:0000313" key="2">
    <source>
        <dbReference type="EMBL" id="ADG07808.1"/>
    </source>
</evidence>
<dbReference type="EMBL" id="CP002017">
    <property type="protein sequence ID" value="ADG07808.1"/>
    <property type="molecule type" value="Genomic_DNA"/>
</dbReference>
<proteinExistence type="predicted"/>
<dbReference type="PANTHER" id="PTHR36558:SF1">
    <property type="entry name" value="RESTRICTION ENDONUCLEASE DOMAIN-CONTAINING PROTEIN-RELATED"/>
    <property type="match status" value="1"/>
</dbReference>
<gene>
    <name evidence="2" type="ordered locus">Btus_3198</name>
</gene>